<feature type="non-terminal residue" evidence="1">
    <location>
        <position position="1"/>
    </location>
</feature>
<evidence type="ECO:0000313" key="1">
    <source>
        <dbReference type="EMBL" id="CEL00350.1"/>
    </source>
</evidence>
<gene>
    <name evidence="1" type="primary">ORF223488</name>
</gene>
<dbReference type="EMBL" id="HACG01053479">
    <property type="protein sequence ID" value="CEL00350.1"/>
    <property type="molecule type" value="Transcribed_RNA"/>
</dbReference>
<protein>
    <submittedName>
        <fullName evidence="1">Uncharacterized protein</fullName>
    </submittedName>
</protein>
<dbReference type="AlphaFoldDB" id="A0A0B7C7F4"/>
<reference evidence="1" key="1">
    <citation type="submission" date="2014-12" db="EMBL/GenBank/DDBJ databases">
        <title>Insight into the proteome of Arion vulgaris.</title>
        <authorList>
            <person name="Aradska J."/>
            <person name="Bulat T."/>
            <person name="Smidak R."/>
            <person name="Sarate P."/>
            <person name="Gangsoo J."/>
            <person name="Sialana F."/>
            <person name="Bilban M."/>
            <person name="Lubec G."/>
        </authorList>
    </citation>
    <scope>NUCLEOTIDE SEQUENCE</scope>
    <source>
        <tissue evidence="1">Skin</tissue>
    </source>
</reference>
<feature type="non-terminal residue" evidence="1">
    <location>
        <position position="84"/>
    </location>
</feature>
<accession>A0A0B7C7F4</accession>
<organism evidence="1">
    <name type="scientific">Arion vulgaris</name>
    <dbReference type="NCBI Taxonomy" id="1028688"/>
    <lineage>
        <taxon>Eukaryota</taxon>
        <taxon>Metazoa</taxon>
        <taxon>Spiralia</taxon>
        <taxon>Lophotrochozoa</taxon>
        <taxon>Mollusca</taxon>
        <taxon>Gastropoda</taxon>
        <taxon>Heterobranchia</taxon>
        <taxon>Euthyneura</taxon>
        <taxon>Panpulmonata</taxon>
        <taxon>Eupulmonata</taxon>
        <taxon>Stylommatophora</taxon>
        <taxon>Helicina</taxon>
        <taxon>Arionoidea</taxon>
        <taxon>Arionidae</taxon>
        <taxon>Arion</taxon>
    </lineage>
</organism>
<name>A0A0B7C7F4_9EUPU</name>
<proteinExistence type="predicted"/>
<sequence length="84" mass="9873">RLKLENDFVLLGGHTELTHYHDSLMKPYTIRDLKTSADLNKQKVFTQNFASKTSYIQFERPFAYSSLTWYKNGCHKNVSQIFPN</sequence>